<proteinExistence type="predicted"/>
<dbReference type="AlphaFoldDB" id="A0A5P8VVN2"/>
<dbReference type="EMBL" id="CP045226">
    <property type="protein sequence ID" value="QFS44196.1"/>
    <property type="molecule type" value="Genomic_DNA"/>
</dbReference>
<accession>A0A5P8VVN2</accession>
<protein>
    <submittedName>
        <fullName evidence="1">Uncharacterized protein</fullName>
    </submittedName>
</protein>
<dbReference type="KEGG" id="nsh:GXM_01669"/>
<organism evidence="1 2">
    <name type="scientific">Nostoc sphaeroides CCNUC1</name>
    <dbReference type="NCBI Taxonomy" id="2653204"/>
    <lineage>
        <taxon>Bacteria</taxon>
        <taxon>Bacillati</taxon>
        <taxon>Cyanobacteriota</taxon>
        <taxon>Cyanophyceae</taxon>
        <taxon>Nostocales</taxon>
        <taxon>Nostocaceae</taxon>
        <taxon>Nostoc</taxon>
    </lineage>
</organism>
<gene>
    <name evidence="1" type="ORF">GXM_01669</name>
</gene>
<dbReference type="Proteomes" id="UP000326678">
    <property type="component" value="Chromosome Gxm1"/>
</dbReference>
<evidence type="ECO:0000313" key="2">
    <source>
        <dbReference type="Proteomes" id="UP000326678"/>
    </source>
</evidence>
<keyword evidence="2" id="KW-1185">Reference proteome</keyword>
<evidence type="ECO:0000313" key="1">
    <source>
        <dbReference type="EMBL" id="QFS44196.1"/>
    </source>
</evidence>
<reference evidence="1 2" key="1">
    <citation type="submission" date="2019-10" db="EMBL/GenBank/DDBJ databases">
        <title>Genomic and transcriptomic insights into the perfect genentic adaptation of a filamentous nitrogen-fixing cyanobacterium to rice fields.</title>
        <authorList>
            <person name="Chen Z."/>
        </authorList>
    </citation>
    <scope>NUCLEOTIDE SEQUENCE [LARGE SCALE GENOMIC DNA]</scope>
    <source>
        <strain evidence="1">CCNUC1</strain>
    </source>
</reference>
<name>A0A5P8VVN2_9NOSO</name>
<sequence>MEENGIRYASRQVMPATIKAVFDQLFLDGTEQLNLFMDR</sequence>